<dbReference type="PANTHER" id="PTHR11814">
    <property type="entry name" value="SULFATE TRANSPORTER"/>
    <property type="match status" value="1"/>
</dbReference>
<proteinExistence type="predicted"/>
<protein>
    <submittedName>
        <fullName evidence="7">Sulfate transporter</fullName>
    </submittedName>
</protein>
<feature type="transmembrane region" description="Helical" evidence="5">
    <location>
        <begin position="207"/>
        <end position="225"/>
    </location>
</feature>
<dbReference type="Proteomes" id="UP000027466">
    <property type="component" value="Unassembled WGS sequence"/>
</dbReference>
<dbReference type="Gene3D" id="3.30.750.24">
    <property type="entry name" value="STAS domain"/>
    <property type="match status" value="1"/>
</dbReference>
<feature type="transmembrane region" description="Helical" evidence="5">
    <location>
        <begin position="324"/>
        <end position="344"/>
    </location>
</feature>
<dbReference type="PROSITE" id="PS50801">
    <property type="entry name" value="STAS"/>
    <property type="match status" value="1"/>
</dbReference>
<evidence type="ECO:0000256" key="2">
    <source>
        <dbReference type="ARBA" id="ARBA00022692"/>
    </source>
</evidence>
<evidence type="ECO:0000256" key="5">
    <source>
        <dbReference type="SAM" id="Phobius"/>
    </source>
</evidence>
<accession>A0A069Q2F7</accession>
<reference evidence="7 8" key="1">
    <citation type="submission" date="2014-03" db="EMBL/GenBank/DDBJ databases">
        <title>Draft Genome Sequences of Four Burkholderia Strains.</title>
        <authorList>
            <person name="Liu X.Y."/>
            <person name="Li C.X."/>
            <person name="Xu J.H."/>
        </authorList>
    </citation>
    <scope>NUCLEOTIDE SEQUENCE [LARGE SCALE GENOMIC DNA]</scope>
    <source>
        <strain evidence="7 8">DSM 50014</strain>
    </source>
</reference>
<dbReference type="InterPro" id="IPR002645">
    <property type="entry name" value="STAS_dom"/>
</dbReference>
<dbReference type="CDD" id="cd07042">
    <property type="entry name" value="STAS_SulP_like_sulfate_transporter"/>
    <property type="match status" value="1"/>
</dbReference>
<evidence type="ECO:0000256" key="3">
    <source>
        <dbReference type="ARBA" id="ARBA00022989"/>
    </source>
</evidence>
<keyword evidence="8" id="KW-1185">Reference proteome</keyword>
<dbReference type="InterPro" id="IPR036513">
    <property type="entry name" value="STAS_dom_sf"/>
</dbReference>
<comment type="subcellular location">
    <subcellularLocation>
        <location evidence="1">Membrane</location>
        <topology evidence="1">Multi-pass membrane protein</topology>
    </subcellularLocation>
</comment>
<keyword evidence="3 5" id="KW-1133">Transmembrane helix</keyword>
<feature type="transmembrane region" description="Helical" evidence="5">
    <location>
        <begin position="98"/>
        <end position="118"/>
    </location>
</feature>
<feature type="transmembrane region" description="Helical" evidence="5">
    <location>
        <begin position="175"/>
        <end position="195"/>
    </location>
</feature>
<dbReference type="Pfam" id="PF01740">
    <property type="entry name" value="STAS"/>
    <property type="match status" value="1"/>
</dbReference>
<organism evidence="7 8">
    <name type="scientific">Caballeronia glathei</name>
    <dbReference type="NCBI Taxonomy" id="60547"/>
    <lineage>
        <taxon>Bacteria</taxon>
        <taxon>Pseudomonadati</taxon>
        <taxon>Pseudomonadota</taxon>
        <taxon>Betaproteobacteria</taxon>
        <taxon>Burkholderiales</taxon>
        <taxon>Burkholderiaceae</taxon>
        <taxon>Caballeronia</taxon>
    </lineage>
</organism>
<evidence type="ECO:0000256" key="4">
    <source>
        <dbReference type="ARBA" id="ARBA00023136"/>
    </source>
</evidence>
<evidence type="ECO:0000313" key="8">
    <source>
        <dbReference type="Proteomes" id="UP000027466"/>
    </source>
</evidence>
<dbReference type="EMBL" id="JFHC01000004">
    <property type="protein sequence ID" value="KDR43971.1"/>
    <property type="molecule type" value="Genomic_DNA"/>
</dbReference>
<evidence type="ECO:0000259" key="6">
    <source>
        <dbReference type="PROSITE" id="PS50801"/>
    </source>
</evidence>
<name>A0A069Q2F7_9BURK</name>
<keyword evidence="2 5" id="KW-0812">Transmembrane</keyword>
<dbReference type="Pfam" id="PF00916">
    <property type="entry name" value="Sulfate_transp"/>
    <property type="match status" value="1"/>
</dbReference>
<sequence>MRKAGPPVLDWLFHYERQWARADATAGLTAAAVVIPNALAYASIAGLPVQAGLYTAFVPMVIYAVLGTSRPLSVSTTTTLAILAAAALGHAVPDGNPAALLAATATLAAMVGCMLVLAAVLRLGFLANFISAPVLTGFKAGIAIVIIADQVPKLLGIHFPKGSFLHNARAIGEGIPHASLTTVALSAVCVGALLAMRRFLPRVPAPLVVIACAVAGVGLFGLSAHGVQTVGHVPTGLPSLTLPDLSLAGQLWPMALGIALMSFTETVAAGRAFVQGGEPTPAANRELLATGLGNLGGAFLGAMPAGGGTTQTAVNRQAGARTQVAALVTAAVALGCMLLLAPVIGLIPHAALAAVVIVYSSGLFDTAEFRAIHSVRRTEFVWALAALAGVVLLGTLHGILVAIVVSLAALAYQVSDPPVHVLVRKRGTNVFRPKAEAHPEDESFPGMLLLRPEGRIFFANAEHISHKMRPLIDEAKPAIVVLDFGGVFDIEYTALRMLIQAEQRLRQAGVSLWLVGLNPGVLAMVQRSPLGETLGRERMFFNLEQAVAHEQARAVDEKVG</sequence>
<comment type="caution">
    <text evidence="7">The sequence shown here is derived from an EMBL/GenBank/DDBJ whole genome shotgun (WGS) entry which is preliminary data.</text>
</comment>
<feature type="transmembrane region" description="Helical" evidence="5">
    <location>
        <begin position="72"/>
        <end position="92"/>
    </location>
</feature>
<dbReference type="STRING" id="60547.GCA_000751215_01133"/>
<feature type="transmembrane region" description="Helical" evidence="5">
    <location>
        <begin position="38"/>
        <end position="65"/>
    </location>
</feature>
<feature type="domain" description="STAS" evidence="6">
    <location>
        <begin position="437"/>
        <end position="550"/>
    </location>
</feature>
<evidence type="ECO:0000313" key="7">
    <source>
        <dbReference type="EMBL" id="KDR43971.1"/>
    </source>
</evidence>
<dbReference type="GO" id="GO:0055085">
    <property type="term" value="P:transmembrane transport"/>
    <property type="evidence" value="ECO:0007669"/>
    <property type="project" value="InterPro"/>
</dbReference>
<keyword evidence="4 5" id="KW-0472">Membrane</keyword>
<dbReference type="SUPFAM" id="SSF52091">
    <property type="entry name" value="SpoIIaa-like"/>
    <property type="match status" value="1"/>
</dbReference>
<dbReference type="GO" id="GO:0016020">
    <property type="term" value="C:membrane"/>
    <property type="evidence" value="ECO:0007669"/>
    <property type="project" value="UniProtKB-SubCell"/>
</dbReference>
<dbReference type="InterPro" id="IPR001902">
    <property type="entry name" value="SLC26A/SulP_fam"/>
</dbReference>
<feature type="transmembrane region" description="Helical" evidence="5">
    <location>
        <begin position="245"/>
        <end position="263"/>
    </location>
</feature>
<dbReference type="AlphaFoldDB" id="A0A069Q2F7"/>
<gene>
    <name evidence="7" type="ORF">BG61_24855</name>
</gene>
<feature type="transmembrane region" description="Helical" evidence="5">
    <location>
        <begin position="125"/>
        <end position="148"/>
    </location>
</feature>
<evidence type="ECO:0000256" key="1">
    <source>
        <dbReference type="ARBA" id="ARBA00004141"/>
    </source>
</evidence>
<feature type="transmembrane region" description="Helical" evidence="5">
    <location>
        <begin position="381"/>
        <end position="412"/>
    </location>
</feature>
<dbReference type="InterPro" id="IPR011547">
    <property type="entry name" value="SLC26A/SulP_dom"/>
</dbReference>